<feature type="compositionally biased region" description="Low complexity" evidence="2">
    <location>
        <begin position="479"/>
        <end position="501"/>
    </location>
</feature>
<proteinExistence type="predicted"/>
<evidence type="ECO:0000256" key="3">
    <source>
        <dbReference type="SAM" id="Phobius"/>
    </source>
</evidence>
<sequence length="882" mass="93454">MALITAADDITFAFCGSLLSLVALLVFSWVIAPQLEGHLFPANQRVLEDVPTPVPAGVVAVAGAETPARPALTLVEPWTMFSFSPTSPRSQYGDSPARSPGARGPETLTAVAPVTLVSVAPSAPETPQDDDRARLLEALNRELALLRSVHFFELTNVHQKLAASEKMREGLAARLSEQRARVPPTTLYRNTGTQTGHTGTIHTATEIAHAEARAQAARQDAATAQQQVRDLQVPNVQMSSSATQTDGAPDGFIFSAALVAEAEAKFAAMEQRADAATAQLTEVIAQQQAREVQVPKVQISSSATQTDGAPDDILISAAQVAEIEAKFATAQQQADAAKAQLTEVTAQQQAQEIQVFTKPQMSSTATQTDGAPDVIHLSAAQVAEIEANFATGQQQASTAEARVAELQAALDRATKAQGATTNPPLPTPTPEVGPARTKSRMKKCERGHEYLAQFDECPLCGTPLEGDKFDDDLDESAPAKKAPVTTPAKRASATTTAAKKTPVMKSSATQTTGTQNSPTSTPAPVMVEDKSTQTETFSPVIPKGKGKQTDADDEAARLRQEEQNELRRATAENARLAAEVSQVKTLHDEAAIERERLRGLGLHVEGERDGALSAIERIKQTGEEVWAELVSKRQELGVLRAWVADAEKTLGAPVAAAVEQQQLGGTGSSSMPAASHHQAEEAIPAAREAAPAPVGIPPLHTALQHSRFGPEMPLAWPTTPRTPLAGPTTPSSIRRAAEQMDIDMNRIVADDPNAPADDYEIPAVLERQAVAVAPSSSTPSTAEQLALPGTAGEAGEGGMETCPLCGKPFQKGKKCLDFKCQMQRYRERRLSQKAEPAGPAGAGAGDGEGVQRCPKCQRVMMGGICLRLGCGGDLPERREPDW</sequence>
<dbReference type="Proteomes" id="UP000309340">
    <property type="component" value="Unassembled WGS sequence"/>
</dbReference>
<keyword evidence="3" id="KW-1133">Transmembrane helix</keyword>
<evidence type="ECO:0000256" key="2">
    <source>
        <dbReference type="SAM" id="MobiDB-lite"/>
    </source>
</evidence>
<feature type="region of interest" description="Disordered" evidence="2">
    <location>
        <begin position="470"/>
        <end position="553"/>
    </location>
</feature>
<dbReference type="EMBL" id="NAJQ01000197">
    <property type="protein sequence ID" value="TKA75298.1"/>
    <property type="molecule type" value="Genomic_DNA"/>
</dbReference>
<keyword evidence="3" id="KW-0472">Membrane</keyword>
<accession>A0A4U0XII5</accession>
<reference evidence="4 5" key="1">
    <citation type="submission" date="2017-03" db="EMBL/GenBank/DDBJ databases">
        <title>Genomes of endolithic fungi from Antarctica.</title>
        <authorList>
            <person name="Coleine C."/>
            <person name="Masonjones S."/>
            <person name="Stajich J.E."/>
        </authorList>
    </citation>
    <scope>NUCLEOTIDE SEQUENCE [LARGE SCALE GENOMIC DNA]</scope>
    <source>
        <strain evidence="4 5">CCFEE 5184</strain>
    </source>
</reference>
<keyword evidence="1" id="KW-0175">Coiled coil</keyword>
<keyword evidence="5" id="KW-1185">Reference proteome</keyword>
<feature type="region of interest" description="Disordered" evidence="2">
    <location>
        <begin position="663"/>
        <end position="687"/>
    </location>
</feature>
<feature type="compositionally biased region" description="Polar residues" evidence="2">
    <location>
        <begin position="663"/>
        <end position="672"/>
    </location>
</feature>
<gene>
    <name evidence="4" type="ORF">B0A55_07600</name>
</gene>
<comment type="caution">
    <text evidence="4">The sequence shown here is derived from an EMBL/GenBank/DDBJ whole genome shotgun (WGS) entry which is preliminary data.</text>
</comment>
<feature type="coiled-coil region" evidence="1">
    <location>
        <begin position="320"/>
        <end position="347"/>
    </location>
</feature>
<evidence type="ECO:0000256" key="1">
    <source>
        <dbReference type="SAM" id="Coils"/>
    </source>
</evidence>
<feature type="region of interest" description="Disordered" evidence="2">
    <location>
        <begin position="412"/>
        <end position="437"/>
    </location>
</feature>
<dbReference type="AlphaFoldDB" id="A0A4U0XII5"/>
<name>A0A4U0XII5_9PEZI</name>
<keyword evidence="3" id="KW-0812">Transmembrane</keyword>
<feature type="region of interest" description="Disordered" evidence="2">
    <location>
        <begin position="829"/>
        <end position="849"/>
    </location>
</feature>
<feature type="transmembrane region" description="Helical" evidence="3">
    <location>
        <begin position="12"/>
        <end position="32"/>
    </location>
</feature>
<protein>
    <submittedName>
        <fullName evidence="4">Uncharacterized protein</fullName>
    </submittedName>
</protein>
<evidence type="ECO:0000313" key="5">
    <source>
        <dbReference type="Proteomes" id="UP000309340"/>
    </source>
</evidence>
<feature type="compositionally biased region" description="Polar residues" evidence="2">
    <location>
        <begin position="504"/>
        <end position="522"/>
    </location>
</feature>
<organism evidence="4 5">
    <name type="scientific">Friedmanniomyces simplex</name>
    <dbReference type="NCBI Taxonomy" id="329884"/>
    <lineage>
        <taxon>Eukaryota</taxon>
        <taxon>Fungi</taxon>
        <taxon>Dikarya</taxon>
        <taxon>Ascomycota</taxon>
        <taxon>Pezizomycotina</taxon>
        <taxon>Dothideomycetes</taxon>
        <taxon>Dothideomycetidae</taxon>
        <taxon>Mycosphaerellales</taxon>
        <taxon>Teratosphaeriaceae</taxon>
        <taxon>Friedmanniomyces</taxon>
    </lineage>
</organism>
<evidence type="ECO:0000313" key="4">
    <source>
        <dbReference type="EMBL" id="TKA75298.1"/>
    </source>
</evidence>
<feature type="region of interest" description="Disordered" evidence="2">
    <location>
        <begin position="85"/>
        <end position="106"/>
    </location>
</feature>